<dbReference type="InterPro" id="IPR036457">
    <property type="entry name" value="PPM-type-like_dom_sf"/>
</dbReference>
<dbReference type="InterPro" id="IPR001932">
    <property type="entry name" value="PPM-type_phosphatase-like_dom"/>
</dbReference>
<reference evidence="7 8" key="2">
    <citation type="submission" date="2024-07" db="EMBL/GenBank/DDBJ databases">
        <authorList>
            <person name="Akdeniz Z."/>
        </authorList>
    </citation>
    <scope>NUCLEOTIDE SEQUENCE [LARGE SCALE GENOMIC DNA]</scope>
</reference>
<dbReference type="Proteomes" id="UP001642409">
    <property type="component" value="Unassembled WGS sequence"/>
</dbReference>
<evidence type="ECO:0000256" key="1">
    <source>
        <dbReference type="ARBA" id="ARBA00022723"/>
    </source>
</evidence>
<dbReference type="PROSITE" id="PS51746">
    <property type="entry name" value="PPM_2"/>
    <property type="match status" value="1"/>
</dbReference>
<gene>
    <name evidence="6" type="ORF">HINF_LOCUS1062</name>
    <name evidence="7" type="ORF">HINF_LOCUS45933</name>
</gene>
<keyword evidence="2 4" id="KW-0378">Hydrolase</keyword>
<dbReference type="EMBL" id="CAXDID020000201">
    <property type="protein sequence ID" value="CAL6054162.1"/>
    <property type="molecule type" value="Genomic_DNA"/>
</dbReference>
<dbReference type="Gene3D" id="3.60.40.10">
    <property type="entry name" value="PPM-type phosphatase domain"/>
    <property type="match status" value="1"/>
</dbReference>
<proteinExistence type="inferred from homology"/>
<evidence type="ECO:0000256" key="4">
    <source>
        <dbReference type="RuleBase" id="RU003465"/>
    </source>
</evidence>
<dbReference type="EMBL" id="CATOUU010000025">
    <property type="protein sequence ID" value="CAI9913417.1"/>
    <property type="molecule type" value="Genomic_DNA"/>
</dbReference>
<reference evidence="6" key="1">
    <citation type="submission" date="2023-06" db="EMBL/GenBank/DDBJ databases">
        <authorList>
            <person name="Kurt Z."/>
        </authorList>
    </citation>
    <scope>NUCLEOTIDE SEQUENCE</scope>
</reference>
<dbReference type="SMART" id="SM00332">
    <property type="entry name" value="PP2Cc"/>
    <property type="match status" value="1"/>
</dbReference>
<keyword evidence="1" id="KW-0479">Metal-binding</keyword>
<name>A0AA86N5L1_9EUKA</name>
<dbReference type="InterPro" id="IPR000222">
    <property type="entry name" value="PP2C_BS"/>
</dbReference>
<dbReference type="GO" id="GO:0046872">
    <property type="term" value="F:metal ion binding"/>
    <property type="evidence" value="ECO:0007669"/>
    <property type="project" value="UniProtKB-KW"/>
</dbReference>
<feature type="domain" description="PPM-type phosphatase" evidence="5">
    <location>
        <begin position="68"/>
        <end position="380"/>
    </location>
</feature>
<evidence type="ECO:0000256" key="2">
    <source>
        <dbReference type="ARBA" id="ARBA00022801"/>
    </source>
</evidence>
<keyword evidence="3 4" id="KW-0904">Protein phosphatase</keyword>
<comment type="caution">
    <text evidence="6">The sequence shown here is derived from an EMBL/GenBank/DDBJ whole genome shotgun (WGS) entry which is preliminary data.</text>
</comment>
<dbReference type="InterPro" id="IPR015655">
    <property type="entry name" value="PP2C"/>
</dbReference>
<sequence>MSYQNYIKSPVVRQTATLPSLQRLNSADREHAIRQLQEEMAYNYYPTKNAQVDSQVESSVILSSANIKADFTSIQGRRMSQEDSEIVFQNQNYQIFSVFDGHGGRECAAFCASAFIDTFLNEVINVPPKAALFNSFISCDNAFSRRGLDTVGCTATCLVHDIRSKKLFIANTGDSKTVVGFKKLAQPGGRQTPTLQNQIVFSTLDHKPSAPSEQARIKKSFPNTRIVTMMGIARVDGQLSLSRAIGDEYMKMSGIIPDPDLYEHSAENIEYVLLACDGLFDVFSVTEVDDMVRTMKTGKRTSLHNTKAQLLDAALAYFNGNQPEGDKLMGAIAGQRIYKTNACEDVSPTQNKSKKMSQVLTKLAFWKNSMDNITVIVGLVD</sequence>
<evidence type="ECO:0000313" key="6">
    <source>
        <dbReference type="EMBL" id="CAI9913417.1"/>
    </source>
</evidence>
<evidence type="ECO:0000256" key="3">
    <source>
        <dbReference type="ARBA" id="ARBA00022912"/>
    </source>
</evidence>
<dbReference type="PANTHER" id="PTHR47992">
    <property type="entry name" value="PROTEIN PHOSPHATASE"/>
    <property type="match status" value="1"/>
</dbReference>
<evidence type="ECO:0000259" key="5">
    <source>
        <dbReference type="PROSITE" id="PS51746"/>
    </source>
</evidence>
<protein>
    <submittedName>
        <fullName evidence="6">Protein phosphatase 2C</fullName>
    </submittedName>
    <submittedName>
        <fullName evidence="7">Protein_phosphatase 2C</fullName>
    </submittedName>
</protein>
<keyword evidence="8" id="KW-1185">Reference proteome</keyword>
<dbReference type="PROSITE" id="PS01032">
    <property type="entry name" value="PPM_1"/>
    <property type="match status" value="1"/>
</dbReference>
<dbReference type="GO" id="GO:0004722">
    <property type="term" value="F:protein serine/threonine phosphatase activity"/>
    <property type="evidence" value="ECO:0007669"/>
    <property type="project" value="InterPro"/>
</dbReference>
<organism evidence="6">
    <name type="scientific">Hexamita inflata</name>
    <dbReference type="NCBI Taxonomy" id="28002"/>
    <lineage>
        <taxon>Eukaryota</taxon>
        <taxon>Metamonada</taxon>
        <taxon>Diplomonadida</taxon>
        <taxon>Hexamitidae</taxon>
        <taxon>Hexamitinae</taxon>
        <taxon>Hexamita</taxon>
    </lineage>
</organism>
<evidence type="ECO:0000313" key="8">
    <source>
        <dbReference type="Proteomes" id="UP001642409"/>
    </source>
</evidence>
<comment type="similarity">
    <text evidence="4">Belongs to the PP2C family.</text>
</comment>
<evidence type="ECO:0000313" key="7">
    <source>
        <dbReference type="EMBL" id="CAL6054162.1"/>
    </source>
</evidence>
<dbReference type="CDD" id="cd00143">
    <property type="entry name" value="PP2Cc"/>
    <property type="match status" value="1"/>
</dbReference>
<dbReference type="AlphaFoldDB" id="A0AA86N5L1"/>
<accession>A0AA86N5L1</accession>
<dbReference type="SUPFAM" id="SSF81606">
    <property type="entry name" value="PP2C-like"/>
    <property type="match status" value="1"/>
</dbReference>
<dbReference type="Pfam" id="PF00481">
    <property type="entry name" value="PP2C"/>
    <property type="match status" value="1"/>
</dbReference>